<dbReference type="GO" id="GO:0006537">
    <property type="term" value="P:glutamate biosynthetic process"/>
    <property type="evidence" value="ECO:0007669"/>
    <property type="project" value="TreeGrafter"/>
</dbReference>
<dbReference type="PROSITE" id="PS50088">
    <property type="entry name" value="ANK_REPEAT"/>
    <property type="match status" value="1"/>
</dbReference>
<evidence type="ECO:0000256" key="5">
    <source>
        <dbReference type="ARBA" id="ARBA00049534"/>
    </source>
</evidence>
<dbReference type="Pfam" id="PF04960">
    <property type="entry name" value="Glutaminase"/>
    <property type="match status" value="1"/>
</dbReference>
<dbReference type="PANTHER" id="PTHR12544:SF29">
    <property type="entry name" value="GLUTAMINASE"/>
    <property type="match status" value="1"/>
</dbReference>
<dbReference type="SUPFAM" id="SSF56601">
    <property type="entry name" value="beta-lactamase/transpeptidase-like"/>
    <property type="match status" value="1"/>
</dbReference>
<dbReference type="SUPFAM" id="SSF48403">
    <property type="entry name" value="Ankyrin repeat"/>
    <property type="match status" value="1"/>
</dbReference>
<dbReference type="InterPro" id="IPR036770">
    <property type="entry name" value="Ankyrin_rpt-contain_sf"/>
</dbReference>
<reference evidence="6" key="1">
    <citation type="journal article" date="2020" name="Nature">
        <title>Giant virus diversity and host interactions through global metagenomics.</title>
        <authorList>
            <person name="Schulz F."/>
            <person name="Roux S."/>
            <person name="Paez-Espino D."/>
            <person name="Jungbluth S."/>
            <person name="Walsh D.A."/>
            <person name="Denef V.J."/>
            <person name="McMahon K.D."/>
            <person name="Konstantinidis K.T."/>
            <person name="Eloe-Fadrosh E.A."/>
            <person name="Kyrpides N.C."/>
            <person name="Woyke T."/>
        </authorList>
    </citation>
    <scope>NUCLEOTIDE SEQUENCE</scope>
    <source>
        <strain evidence="6">GVMAG-M-3300025138-11</strain>
    </source>
</reference>
<organism evidence="6">
    <name type="scientific">viral metagenome</name>
    <dbReference type="NCBI Taxonomy" id="1070528"/>
    <lineage>
        <taxon>unclassified sequences</taxon>
        <taxon>metagenomes</taxon>
        <taxon>organismal metagenomes</taxon>
    </lineage>
</organism>
<evidence type="ECO:0000256" key="4">
    <source>
        <dbReference type="ARBA" id="ARBA00022801"/>
    </source>
</evidence>
<dbReference type="Gene3D" id="1.25.40.20">
    <property type="entry name" value="Ankyrin repeat-containing domain"/>
    <property type="match status" value="1"/>
</dbReference>
<dbReference type="Gene3D" id="3.40.710.10">
    <property type="entry name" value="DD-peptidase/beta-lactamase superfamily"/>
    <property type="match status" value="1"/>
</dbReference>
<dbReference type="GO" id="GO:0006543">
    <property type="term" value="P:L-glutamine catabolic process"/>
    <property type="evidence" value="ECO:0007669"/>
    <property type="project" value="TreeGrafter"/>
</dbReference>
<evidence type="ECO:0000256" key="3">
    <source>
        <dbReference type="ARBA" id="ARBA00012918"/>
    </source>
</evidence>
<comment type="catalytic activity">
    <reaction evidence="5">
        <text>L-glutamine + H2O = L-glutamate + NH4(+)</text>
        <dbReference type="Rhea" id="RHEA:15889"/>
        <dbReference type="ChEBI" id="CHEBI:15377"/>
        <dbReference type="ChEBI" id="CHEBI:28938"/>
        <dbReference type="ChEBI" id="CHEBI:29985"/>
        <dbReference type="ChEBI" id="CHEBI:58359"/>
        <dbReference type="EC" id="3.5.1.2"/>
    </reaction>
</comment>
<proteinExistence type="inferred from homology"/>
<dbReference type="PANTHER" id="PTHR12544">
    <property type="entry name" value="GLUTAMINASE"/>
    <property type="match status" value="1"/>
</dbReference>
<dbReference type="HAMAP" id="MF_00313">
    <property type="entry name" value="Glutaminase"/>
    <property type="match status" value="1"/>
</dbReference>
<keyword evidence="4" id="KW-0378">Hydrolase</keyword>
<dbReference type="EMBL" id="MN740273">
    <property type="protein sequence ID" value="QHT97233.1"/>
    <property type="molecule type" value="Genomic_DNA"/>
</dbReference>
<dbReference type="GO" id="GO:0004359">
    <property type="term" value="F:glutaminase activity"/>
    <property type="evidence" value="ECO:0007669"/>
    <property type="project" value="UniProtKB-EC"/>
</dbReference>
<comment type="similarity">
    <text evidence="1">Belongs to the glutaminase family.</text>
</comment>
<dbReference type="AlphaFoldDB" id="A0A6C0J0R6"/>
<dbReference type="EC" id="3.5.1.2" evidence="3"/>
<evidence type="ECO:0000313" key="6">
    <source>
        <dbReference type="EMBL" id="QHT97233.1"/>
    </source>
</evidence>
<evidence type="ECO:0000256" key="1">
    <source>
        <dbReference type="ARBA" id="ARBA00011076"/>
    </source>
</evidence>
<dbReference type="NCBIfam" id="TIGR03814">
    <property type="entry name" value="Gln_ase"/>
    <property type="match status" value="1"/>
</dbReference>
<dbReference type="Pfam" id="PF12796">
    <property type="entry name" value="Ank_2"/>
    <property type="match status" value="1"/>
</dbReference>
<accession>A0A6C0J0R6</accession>
<dbReference type="InterPro" id="IPR015868">
    <property type="entry name" value="Glutaminase"/>
</dbReference>
<dbReference type="FunFam" id="3.40.710.10:FF:000005">
    <property type="entry name" value="Glutaminase"/>
    <property type="match status" value="1"/>
</dbReference>
<protein>
    <recommendedName>
        <fullName evidence="3">glutaminase</fullName>
        <ecNumber evidence="3">3.5.1.2</ecNumber>
    </recommendedName>
</protein>
<evidence type="ECO:0000256" key="2">
    <source>
        <dbReference type="ARBA" id="ARBA00011881"/>
    </source>
</evidence>
<sequence length="459" mass="52040">MDFEELSGLGIHKHDLRFKDNIENNAFIDKYNKGLLEVTNFKDLKNIIEEIYNVVKPNNQGDVADYIPQLKNVNDELFGITLTTVDGQVIEVGDIKQKFCIQSCSKPISYGIALEKYNKDTVHNYVGKEPSGRNFNELCLDHEGLPHNPLINSGAIMTTSLLSNDKPISERFEEVYNYWKRLVCGTYLSFNNSVYLSEKDSADRNYCLGYMMQENESFLGKDKTISNKINRKWGINDLKTNLELYFQFCSIELDLLGVGLVASTLANGGVHPWSHDIIFSGNSVKNILSIMSSCGMYDYSGEWNYEIGIPAKSGVSGIIYAVIPGLCGIAVYSPKLDKNGNSFRGIEFFKMLSKKIKIHKYEDIKSDNLLSIRRNDFNNIKILGFLLLDGCHSNNFDIVKECISKGCDINFTDYDSRTGLHLAIEENHLQLKDFLIENGADQDIKDRWGISPRDLLKKK</sequence>
<dbReference type="InterPro" id="IPR012338">
    <property type="entry name" value="Beta-lactam/transpept-like"/>
</dbReference>
<comment type="subunit">
    <text evidence="2">Homotetramer.</text>
</comment>
<dbReference type="InterPro" id="IPR002110">
    <property type="entry name" value="Ankyrin_rpt"/>
</dbReference>
<name>A0A6C0J0R6_9ZZZZ</name>
<dbReference type="PROSITE" id="PS50297">
    <property type="entry name" value="ANK_REP_REGION"/>
    <property type="match status" value="1"/>
</dbReference>